<protein>
    <recommendedName>
        <fullName evidence="3">histidine kinase</fullName>
        <ecNumber evidence="3">2.7.13.3</ecNumber>
    </recommendedName>
</protein>
<dbReference type="InterPro" id="IPR036890">
    <property type="entry name" value="HATPase_C_sf"/>
</dbReference>
<keyword evidence="10" id="KW-0812">Transmembrane</keyword>
<evidence type="ECO:0000256" key="6">
    <source>
        <dbReference type="ARBA" id="ARBA00022777"/>
    </source>
</evidence>
<dbReference type="PROSITE" id="PS50109">
    <property type="entry name" value="HIS_KIN"/>
    <property type="match status" value="1"/>
</dbReference>
<comment type="subcellular location">
    <subcellularLocation>
        <location evidence="2">Membrane</location>
    </subcellularLocation>
</comment>
<dbReference type="Pfam" id="PF02518">
    <property type="entry name" value="HATPase_c"/>
    <property type="match status" value="1"/>
</dbReference>
<dbReference type="InterPro" id="IPR036097">
    <property type="entry name" value="HisK_dim/P_sf"/>
</dbReference>
<dbReference type="PROSITE" id="PS50885">
    <property type="entry name" value="HAMP"/>
    <property type="match status" value="1"/>
</dbReference>
<dbReference type="Gene3D" id="6.10.340.10">
    <property type="match status" value="1"/>
</dbReference>
<keyword evidence="6" id="KW-0418">Kinase</keyword>
<dbReference type="PANTHER" id="PTHR43047:SF63">
    <property type="entry name" value="HISTIDINE KINASE"/>
    <property type="match status" value="1"/>
</dbReference>
<keyword evidence="7" id="KW-0902">Two-component regulatory system</keyword>
<evidence type="ECO:0000313" key="13">
    <source>
        <dbReference type="EMBL" id="MBD2251209.1"/>
    </source>
</evidence>
<dbReference type="InterPro" id="IPR003661">
    <property type="entry name" value="HisK_dim/P_dom"/>
</dbReference>
<keyword evidence="8" id="KW-0175">Coiled coil</keyword>
<evidence type="ECO:0000256" key="10">
    <source>
        <dbReference type="SAM" id="Phobius"/>
    </source>
</evidence>
<dbReference type="PANTHER" id="PTHR43047">
    <property type="entry name" value="TWO-COMPONENT HISTIDINE PROTEIN KINASE"/>
    <property type="match status" value="1"/>
</dbReference>
<feature type="compositionally biased region" description="Polar residues" evidence="9">
    <location>
        <begin position="1"/>
        <end position="12"/>
    </location>
</feature>
<feature type="domain" description="Histidine kinase" evidence="11">
    <location>
        <begin position="345"/>
        <end position="573"/>
    </location>
</feature>
<evidence type="ECO:0000256" key="1">
    <source>
        <dbReference type="ARBA" id="ARBA00000085"/>
    </source>
</evidence>
<dbReference type="SMART" id="SM00388">
    <property type="entry name" value="HisKA"/>
    <property type="match status" value="1"/>
</dbReference>
<feature type="coiled-coil region" evidence="8">
    <location>
        <begin position="308"/>
        <end position="338"/>
    </location>
</feature>
<evidence type="ECO:0000256" key="5">
    <source>
        <dbReference type="ARBA" id="ARBA00022679"/>
    </source>
</evidence>
<feature type="transmembrane region" description="Helical" evidence="10">
    <location>
        <begin position="54"/>
        <end position="77"/>
    </location>
</feature>
<dbReference type="EMBL" id="JACJQL010000008">
    <property type="protein sequence ID" value="MBD2251209.1"/>
    <property type="molecule type" value="Genomic_DNA"/>
</dbReference>
<dbReference type="SMART" id="SM00387">
    <property type="entry name" value="HATPase_c"/>
    <property type="match status" value="1"/>
</dbReference>
<name>A0ABR8BC09_9NOSO</name>
<dbReference type="SMART" id="SM00304">
    <property type="entry name" value="HAMP"/>
    <property type="match status" value="1"/>
</dbReference>
<dbReference type="SUPFAM" id="SSF158472">
    <property type="entry name" value="HAMP domain-like"/>
    <property type="match status" value="1"/>
</dbReference>
<evidence type="ECO:0000256" key="7">
    <source>
        <dbReference type="ARBA" id="ARBA00023012"/>
    </source>
</evidence>
<dbReference type="Pfam" id="PF00512">
    <property type="entry name" value="HisKA"/>
    <property type="match status" value="1"/>
</dbReference>
<dbReference type="InterPro" id="IPR005467">
    <property type="entry name" value="His_kinase_dom"/>
</dbReference>
<dbReference type="Pfam" id="PF00672">
    <property type="entry name" value="HAMP"/>
    <property type="match status" value="1"/>
</dbReference>
<evidence type="ECO:0000259" key="11">
    <source>
        <dbReference type="PROSITE" id="PS50109"/>
    </source>
</evidence>
<keyword evidence="14" id="KW-1185">Reference proteome</keyword>
<dbReference type="Gene3D" id="1.10.287.130">
    <property type="match status" value="1"/>
</dbReference>
<evidence type="ECO:0000313" key="14">
    <source>
        <dbReference type="Proteomes" id="UP000621307"/>
    </source>
</evidence>
<dbReference type="PRINTS" id="PR00344">
    <property type="entry name" value="BCTRLSENSOR"/>
</dbReference>
<evidence type="ECO:0000256" key="4">
    <source>
        <dbReference type="ARBA" id="ARBA00022553"/>
    </source>
</evidence>
<feature type="transmembrane region" description="Helical" evidence="10">
    <location>
        <begin position="245"/>
        <end position="266"/>
    </location>
</feature>
<dbReference type="Gene3D" id="3.30.565.10">
    <property type="entry name" value="Histidine kinase-like ATPase, C-terminal domain"/>
    <property type="match status" value="1"/>
</dbReference>
<dbReference type="InterPro" id="IPR003660">
    <property type="entry name" value="HAMP_dom"/>
</dbReference>
<comment type="caution">
    <text evidence="13">The sequence shown here is derived from an EMBL/GenBank/DDBJ whole genome shotgun (WGS) entry which is preliminary data.</text>
</comment>
<proteinExistence type="predicted"/>
<dbReference type="EC" id="2.7.13.3" evidence="3"/>
<dbReference type="CDD" id="cd16922">
    <property type="entry name" value="HATPase_EvgS-ArcB-TorS-like"/>
    <property type="match status" value="1"/>
</dbReference>
<keyword evidence="4" id="KW-0597">Phosphoprotein</keyword>
<dbReference type="InterPro" id="IPR004358">
    <property type="entry name" value="Sig_transdc_His_kin-like_C"/>
</dbReference>
<keyword evidence="10" id="KW-1133">Transmembrane helix</keyword>
<dbReference type="RefSeq" id="WP_190566558.1">
    <property type="nucleotide sequence ID" value="NZ_JACJQL010000008.1"/>
</dbReference>
<dbReference type="CDD" id="cd06225">
    <property type="entry name" value="HAMP"/>
    <property type="match status" value="1"/>
</dbReference>
<gene>
    <name evidence="13" type="ORF">H6G14_07795</name>
</gene>
<keyword evidence="10" id="KW-0472">Membrane</keyword>
<dbReference type="Proteomes" id="UP000621307">
    <property type="component" value="Unassembled WGS sequence"/>
</dbReference>
<reference evidence="13 14" key="1">
    <citation type="journal article" date="2020" name="ISME J.">
        <title>Comparative genomics reveals insights into cyanobacterial evolution and habitat adaptation.</title>
        <authorList>
            <person name="Chen M.Y."/>
            <person name="Teng W.K."/>
            <person name="Zhao L."/>
            <person name="Hu C.X."/>
            <person name="Zhou Y.K."/>
            <person name="Han B.P."/>
            <person name="Song L.R."/>
            <person name="Shu W.S."/>
        </authorList>
    </citation>
    <scope>NUCLEOTIDE SEQUENCE [LARGE SCALE GENOMIC DNA]</scope>
    <source>
        <strain evidence="13 14">FACHB-3921</strain>
    </source>
</reference>
<organism evidence="13 14">
    <name type="scientific">Nostoc parmelioides FACHB-3921</name>
    <dbReference type="NCBI Taxonomy" id="2692909"/>
    <lineage>
        <taxon>Bacteria</taxon>
        <taxon>Bacillati</taxon>
        <taxon>Cyanobacteriota</taxon>
        <taxon>Cyanophyceae</taxon>
        <taxon>Nostocales</taxon>
        <taxon>Nostocaceae</taxon>
        <taxon>Nostoc</taxon>
    </lineage>
</organism>
<evidence type="ECO:0000256" key="2">
    <source>
        <dbReference type="ARBA" id="ARBA00004370"/>
    </source>
</evidence>
<dbReference type="SUPFAM" id="SSF55874">
    <property type="entry name" value="ATPase domain of HSP90 chaperone/DNA topoisomerase II/histidine kinase"/>
    <property type="match status" value="1"/>
</dbReference>
<dbReference type="CDD" id="cd00082">
    <property type="entry name" value="HisKA"/>
    <property type="match status" value="1"/>
</dbReference>
<sequence>MQTQQPIPVDSSSDGKEVSLEEPSTSTDELPTIEFPSRGKLKASSWRIHQKIGYGYFVAIGIGFFGSLTGLVIANYYRGKEIREFNQAQEQRQLLTDYKNAVMGAQLHSSNIVAFLEDPQRLPMKKGDFLRDVKKAEAGEQKIAKFIEGRPKDLAATSVNLKALLQDYAFYLDSYVQQIDAVVAEIQQPVPPKQVAQVRAKLLEIMRGETAMQLEHLSRKLSNILQTAESKERQRQRDVEEAKSVERLIVMVSMLVSVAIAAIVAWRTSRAIAEPVITVTQVAEQVARKPNFDLRAPVTTEDEIGLLAKSLNRLIERVSERTKELEQAKELAEAASKAKSIFLANVSHELRTPLNAVIGLSQLLKDDAADLSLSGEFTSDLETINSAGRHLLELINDILDLSKIEAGKMTLYPEIFDVVTLINNVVLTVKPAIEKNNNILEMYCDEHLGTMYADQTRMRQVLLNLLSNAAKFTTNGRVKLTVRREKEDFLTEMPFGAISFTVSDTGIGMSPSQQQQLFQPFTQGDTSTTKKYGGTGLGLAISRHFCQMMGGEILVKSQPGLGSTFTVYLPLQEQS</sequence>
<dbReference type="SUPFAM" id="SSF47384">
    <property type="entry name" value="Homodimeric domain of signal transducing histidine kinase"/>
    <property type="match status" value="1"/>
</dbReference>
<evidence type="ECO:0000256" key="9">
    <source>
        <dbReference type="SAM" id="MobiDB-lite"/>
    </source>
</evidence>
<dbReference type="InterPro" id="IPR003594">
    <property type="entry name" value="HATPase_dom"/>
</dbReference>
<evidence type="ECO:0000256" key="8">
    <source>
        <dbReference type="SAM" id="Coils"/>
    </source>
</evidence>
<comment type="catalytic activity">
    <reaction evidence="1">
        <text>ATP + protein L-histidine = ADP + protein N-phospho-L-histidine.</text>
        <dbReference type="EC" id="2.7.13.3"/>
    </reaction>
</comment>
<evidence type="ECO:0000259" key="12">
    <source>
        <dbReference type="PROSITE" id="PS50885"/>
    </source>
</evidence>
<keyword evidence="5" id="KW-0808">Transferase</keyword>
<accession>A0ABR8BC09</accession>
<evidence type="ECO:0000256" key="3">
    <source>
        <dbReference type="ARBA" id="ARBA00012438"/>
    </source>
</evidence>
<feature type="region of interest" description="Disordered" evidence="9">
    <location>
        <begin position="1"/>
        <end position="29"/>
    </location>
</feature>
<feature type="domain" description="HAMP" evidence="12">
    <location>
        <begin position="270"/>
        <end position="323"/>
    </location>
</feature>